<dbReference type="HOGENOM" id="CLU_3372378_0_0_9"/>
<reference evidence="1 2" key="1">
    <citation type="submission" date="2007-03" db="EMBL/GenBank/DDBJ databases">
        <authorList>
            <person name="Fulton L."/>
            <person name="Clifton S."/>
            <person name="Fulton B."/>
            <person name="Xu J."/>
            <person name="Minx P."/>
            <person name="Pepin K.H."/>
            <person name="Johnson M."/>
            <person name="Thiruvilangam P."/>
            <person name="Bhonagiri V."/>
            <person name="Nash W.E."/>
            <person name="Mardis E.R."/>
            <person name="Wilson R.K."/>
        </authorList>
    </citation>
    <scope>NUCLEOTIDE SEQUENCE [LARGE SCALE GENOMIC DNA]</scope>
    <source>
        <strain evidence="1 2">ATCC 29174</strain>
    </source>
</reference>
<dbReference type="Proteomes" id="UP000006002">
    <property type="component" value="Unassembled WGS sequence"/>
</dbReference>
<proteinExistence type="predicted"/>
<evidence type="ECO:0000313" key="1">
    <source>
        <dbReference type="EMBL" id="EDM85474.1"/>
    </source>
</evidence>
<accession>A5ZY25</accession>
<evidence type="ECO:0000313" key="2">
    <source>
        <dbReference type="Proteomes" id="UP000006002"/>
    </source>
</evidence>
<reference evidence="1 2" key="2">
    <citation type="submission" date="2007-04" db="EMBL/GenBank/DDBJ databases">
        <title>Draft genome sequence of Ruminococcus obeum (ATCC 29174).</title>
        <authorList>
            <person name="Sudarsanam P."/>
            <person name="Ley R."/>
            <person name="Guruge J."/>
            <person name="Turnbaugh P.J."/>
            <person name="Mahowald M."/>
            <person name="Liep D."/>
            <person name="Gordon J."/>
        </authorList>
    </citation>
    <scope>NUCLEOTIDE SEQUENCE [LARGE SCALE GENOMIC DNA]</scope>
    <source>
        <strain evidence="1 2">ATCC 29174</strain>
    </source>
</reference>
<dbReference type="EMBL" id="AAVO02000030">
    <property type="protein sequence ID" value="EDM85474.1"/>
    <property type="molecule type" value="Genomic_DNA"/>
</dbReference>
<organism evidence="1 2">
    <name type="scientific">Blautia obeum ATCC 29174</name>
    <dbReference type="NCBI Taxonomy" id="411459"/>
    <lineage>
        <taxon>Bacteria</taxon>
        <taxon>Bacillati</taxon>
        <taxon>Bacillota</taxon>
        <taxon>Clostridia</taxon>
        <taxon>Lachnospirales</taxon>
        <taxon>Lachnospiraceae</taxon>
        <taxon>Blautia</taxon>
    </lineage>
</organism>
<sequence>MLHECYKNEMKVLIICENVLYLTYKIFKRCFYEE</sequence>
<dbReference type="AlphaFoldDB" id="A5ZY25"/>
<gene>
    <name evidence="1" type="ORF">RUMOBE_03931</name>
</gene>
<name>A5ZY25_9FIRM</name>
<protein>
    <submittedName>
        <fullName evidence="1">Uncharacterized protein</fullName>
    </submittedName>
</protein>
<comment type="caution">
    <text evidence="1">The sequence shown here is derived from an EMBL/GenBank/DDBJ whole genome shotgun (WGS) entry which is preliminary data.</text>
</comment>